<evidence type="ECO:0000256" key="1">
    <source>
        <dbReference type="SAM" id="Phobius"/>
    </source>
</evidence>
<name>A0A8S5U8F7_9CAUD</name>
<dbReference type="EMBL" id="BK016036">
    <property type="protein sequence ID" value="DAF90739.1"/>
    <property type="molecule type" value="Genomic_DNA"/>
</dbReference>
<keyword evidence="1" id="KW-1133">Transmembrane helix</keyword>
<keyword evidence="1" id="KW-0812">Transmembrane</keyword>
<reference evidence="2" key="1">
    <citation type="journal article" date="2021" name="Proc. Natl. Acad. Sci. U.S.A.">
        <title>A Catalog of Tens of Thousands of Viruses from Human Metagenomes Reveals Hidden Associations with Chronic Diseases.</title>
        <authorList>
            <person name="Tisza M.J."/>
            <person name="Buck C.B."/>
        </authorList>
    </citation>
    <scope>NUCLEOTIDE SEQUENCE</scope>
    <source>
        <strain evidence="2">Ct9j27</strain>
    </source>
</reference>
<keyword evidence="1" id="KW-0472">Membrane</keyword>
<proteinExistence type="predicted"/>
<accession>A0A8S5U8F7</accession>
<evidence type="ECO:0000313" key="2">
    <source>
        <dbReference type="EMBL" id="DAF90739.1"/>
    </source>
</evidence>
<feature type="transmembrane region" description="Helical" evidence="1">
    <location>
        <begin position="6"/>
        <end position="29"/>
    </location>
</feature>
<organism evidence="2">
    <name type="scientific">Siphoviridae sp. ct9j27</name>
    <dbReference type="NCBI Taxonomy" id="2825369"/>
    <lineage>
        <taxon>Viruses</taxon>
        <taxon>Duplodnaviria</taxon>
        <taxon>Heunggongvirae</taxon>
        <taxon>Uroviricota</taxon>
        <taxon>Caudoviricetes</taxon>
    </lineage>
</organism>
<protein>
    <submittedName>
        <fullName evidence="2">Uncharacterized protein</fullName>
    </submittedName>
</protein>
<sequence length="51" mass="5715">MELLAFIGAYLLILLAFVFLVPIVGLVSYTIAINAADLIDDLFFELTYDLF</sequence>